<protein>
    <recommendedName>
        <fullName evidence="5">DUF1275 domain-containing protein</fullName>
    </recommendedName>
</protein>
<feature type="transmembrane region" description="Helical" evidence="1">
    <location>
        <begin position="75"/>
        <end position="97"/>
    </location>
</feature>
<proteinExistence type="predicted"/>
<feature type="transmembrane region" description="Helical" evidence="1">
    <location>
        <begin position="199"/>
        <end position="218"/>
    </location>
</feature>
<accession>A0A813NRJ0</accession>
<gene>
    <name evidence="3" type="ORF">OKA104_LOCUS6286</name>
    <name evidence="2" type="ORF">VCS650_LOCUS748</name>
</gene>
<keyword evidence="1" id="KW-1133">Transmembrane helix</keyword>
<dbReference type="PANTHER" id="PTHR37314:SF4">
    <property type="entry name" value="UPF0700 TRANSMEMBRANE PROTEIN YOAK"/>
    <property type="match status" value="1"/>
</dbReference>
<dbReference type="Proteomes" id="UP000663891">
    <property type="component" value="Unassembled WGS sequence"/>
</dbReference>
<feature type="transmembrane region" description="Helical" evidence="1">
    <location>
        <begin position="224"/>
        <end position="248"/>
    </location>
</feature>
<feature type="transmembrane region" description="Helical" evidence="1">
    <location>
        <begin position="21"/>
        <end position="50"/>
    </location>
</feature>
<dbReference type="PANTHER" id="PTHR37314">
    <property type="entry name" value="SLR0142 PROTEIN"/>
    <property type="match status" value="1"/>
</dbReference>
<sequence length="328" mass="36221">MQTHRRSTIINPSRYIHEWHWHAFSALVLVGCLLAFVAGYVNTICIVSAFRLPLTALTGSTAKMAIVLAQGHFDVAFHFILLIFSFAMGSFISAALIGGSSFRIQRHYGLVLILESIALGIGCLFQDVHVSLHAEWEALTPSAYLICLGFGLQNGMCTTFSGAVIRTTHVTGTLTDIGLIIGQAIFHKRTRKHLWKLKILVPLYLSFCCGAVVGWFAFELLHNKAILIPCTIVGCLGLGHTAYCKIFLNLNLRKIQARNEEIFKSTRLSIVIPETIPELSIASDKHSSDIDPNDSEAEHTAIEHCLNTQNSTTPLLVAVYHPEVIQEQ</sequence>
<evidence type="ECO:0008006" key="5">
    <source>
        <dbReference type="Google" id="ProtNLM"/>
    </source>
</evidence>
<dbReference type="PROSITE" id="PS51257">
    <property type="entry name" value="PROKAR_LIPOPROTEIN"/>
    <property type="match status" value="1"/>
</dbReference>
<dbReference type="EMBL" id="CAJNON010000004">
    <property type="protein sequence ID" value="CAF0742666.1"/>
    <property type="molecule type" value="Genomic_DNA"/>
</dbReference>
<evidence type="ECO:0000256" key="1">
    <source>
        <dbReference type="SAM" id="Phobius"/>
    </source>
</evidence>
<dbReference type="Proteomes" id="UP000663881">
    <property type="component" value="Unassembled WGS sequence"/>
</dbReference>
<keyword evidence="1" id="KW-0812">Transmembrane</keyword>
<evidence type="ECO:0000313" key="2">
    <source>
        <dbReference type="EMBL" id="CAF0742666.1"/>
    </source>
</evidence>
<dbReference type="Pfam" id="PF06912">
    <property type="entry name" value="DUF1275"/>
    <property type="match status" value="1"/>
</dbReference>
<dbReference type="OrthoDB" id="5591616at2759"/>
<feature type="transmembrane region" description="Helical" evidence="1">
    <location>
        <begin position="142"/>
        <end position="165"/>
    </location>
</feature>
<feature type="transmembrane region" description="Helical" evidence="1">
    <location>
        <begin position="109"/>
        <end position="130"/>
    </location>
</feature>
<comment type="caution">
    <text evidence="2">The sequence shown here is derived from an EMBL/GenBank/DDBJ whole genome shotgun (WGS) entry which is preliminary data.</text>
</comment>
<name>A0A813NRJ0_9BILA</name>
<reference evidence="2" key="1">
    <citation type="submission" date="2021-02" db="EMBL/GenBank/DDBJ databases">
        <authorList>
            <person name="Nowell W R."/>
        </authorList>
    </citation>
    <scope>NUCLEOTIDE SEQUENCE</scope>
</reference>
<evidence type="ECO:0000313" key="4">
    <source>
        <dbReference type="Proteomes" id="UP000663891"/>
    </source>
</evidence>
<dbReference type="InterPro" id="IPR010699">
    <property type="entry name" value="DUF1275"/>
</dbReference>
<evidence type="ECO:0000313" key="3">
    <source>
        <dbReference type="EMBL" id="CAF3594466.1"/>
    </source>
</evidence>
<dbReference type="AlphaFoldDB" id="A0A813NRJ0"/>
<dbReference type="EMBL" id="CAJOAY010000229">
    <property type="protein sequence ID" value="CAF3594466.1"/>
    <property type="molecule type" value="Genomic_DNA"/>
</dbReference>
<organism evidence="2 4">
    <name type="scientific">Adineta steineri</name>
    <dbReference type="NCBI Taxonomy" id="433720"/>
    <lineage>
        <taxon>Eukaryota</taxon>
        <taxon>Metazoa</taxon>
        <taxon>Spiralia</taxon>
        <taxon>Gnathifera</taxon>
        <taxon>Rotifera</taxon>
        <taxon>Eurotatoria</taxon>
        <taxon>Bdelloidea</taxon>
        <taxon>Adinetida</taxon>
        <taxon>Adinetidae</taxon>
        <taxon>Adineta</taxon>
    </lineage>
</organism>
<keyword evidence="1" id="KW-0472">Membrane</keyword>